<evidence type="ECO:0000256" key="2">
    <source>
        <dbReference type="ARBA" id="ARBA00022679"/>
    </source>
</evidence>
<dbReference type="InterPro" id="IPR003594">
    <property type="entry name" value="HATPase_dom"/>
</dbReference>
<keyword evidence="5" id="KW-0067">ATP-binding</keyword>
<dbReference type="InterPro" id="IPR003661">
    <property type="entry name" value="HisK_dim/P_dom"/>
</dbReference>
<dbReference type="Gene3D" id="1.10.287.130">
    <property type="match status" value="1"/>
</dbReference>
<organism evidence="9">
    <name type="scientific">marine metagenome</name>
    <dbReference type="NCBI Taxonomy" id="408172"/>
    <lineage>
        <taxon>unclassified sequences</taxon>
        <taxon>metagenomes</taxon>
        <taxon>ecological metagenomes</taxon>
    </lineage>
</organism>
<accession>A0A381NSR6</accession>
<protein>
    <recommendedName>
        <fullName evidence="8">Histidine kinase domain-containing protein</fullName>
    </recommendedName>
</protein>
<dbReference type="InterPro" id="IPR004358">
    <property type="entry name" value="Sig_transdc_His_kin-like_C"/>
</dbReference>
<keyword evidence="1" id="KW-0597">Phosphoprotein</keyword>
<evidence type="ECO:0000256" key="4">
    <source>
        <dbReference type="ARBA" id="ARBA00022777"/>
    </source>
</evidence>
<dbReference type="AlphaFoldDB" id="A0A381NSR6"/>
<evidence type="ECO:0000313" key="9">
    <source>
        <dbReference type="EMBL" id="SUZ57655.1"/>
    </source>
</evidence>
<keyword evidence="7" id="KW-0812">Transmembrane</keyword>
<keyword evidence="7" id="KW-1133">Transmembrane helix</keyword>
<sequence>MIKNFNIKGQISIRLRIFIAMTSLLIIAFGGIAIVTIPQFKQQSSKYHEQRLERKKTQLLRSISYVFQETIYNINKSILDSIFNEKIFEIADVQNVDFSVYSLDGILLNTTLVDSVSNKLNETILRELKQSKDLSIIQITTIENVKYRSSYSIVLDNRSNPIWILSLPYFDDDKLNTYELKSFIIILGEVYFFLLIIAIIFSYLISVYITKSLSEIGKKIKQTRLHKTNTKIQIKARSKEVNILVESYNKMVEKLNESVEQLSKSNKEQAWREMAKQVAHEIKNPLTPMRLSVQSFQKNFDINDSMINKKLDEFIKTLIQQIDTMSTIASAFSNFAEMPAQEGGKINIIEITRLALKIFKEKHIIFNSEHKDLQVSIDRTQMIRIITNLIKNAIEACDLVEDPLIEVSIVLRNNNVLIYIKDNGVGISEDLRDKIFEPKFTTKTSGMGLGLGMVRNLVNSYSGKISFKSKASQGTTFKILFPIDSK</sequence>
<keyword evidence="2" id="KW-0808">Transferase</keyword>
<name>A0A381NSR6_9ZZZZ</name>
<evidence type="ECO:0000256" key="3">
    <source>
        <dbReference type="ARBA" id="ARBA00022741"/>
    </source>
</evidence>
<evidence type="ECO:0000259" key="8">
    <source>
        <dbReference type="PROSITE" id="PS50109"/>
    </source>
</evidence>
<keyword evidence="4" id="KW-0418">Kinase</keyword>
<evidence type="ECO:0000256" key="7">
    <source>
        <dbReference type="SAM" id="Phobius"/>
    </source>
</evidence>
<evidence type="ECO:0000256" key="5">
    <source>
        <dbReference type="ARBA" id="ARBA00022840"/>
    </source>
</evidence>
<dbReference type="Gene3D" id="3.30.565.10">
    <property type="entry name" value="Histidine kinase-like ATPase, C-terminal domain"/>
    <property type="match status" value="1"/>
</dbReference>
<dbReference type="Gene3D" id="6.10.340.10">
    <property type="match status" value="1"/>
</dbReference>
<dbReference type="EMBL" id="UINC01000570">
    <property type="protein sequence ID" value="SUZ57655.1"/>
    <property type="molecule type" value="Genomic_DNA"/>
</dbReference>
<feature type="transmembrane region" description="Helical" evidence="7">
    <location>
        <begin position="183"/>
        <end position="209"/>
    </location>
</feature>
<keyword evidence="3" id="KW-0547">Nucleotide-binding</keyword>
<dbReference type="InterPro" id="IPR036890">
    <property type="entry name" value="HATPase_C_sf"/>
</dbReference>
<dbReference type="GO" id="GO:0005524">
    <property type="term" value="F:ATP binding"/>
    <property type="evidence" value="ECO:0007669"/>
    <property type="project" value="UniProtKB-KW"/>
</dbReference>
<dbReference type="SUPFAM" id="SSF47384">
    <property type="entry name" value="Homodimeric domain of signal transducing histidine kinase"/>
    <property type="match status" value="1"/>
</dbReference>
<dbReference type="CDD" id="cd00082">
    <property type="entry name" value="HisKA"/>
    <property type="match status" value="1"/>
</dbReference>
<evidence type="ECO:0000256" key="6">
    <source>
        <dbReference type="ARBA" id="ARBA00023012"/>
    </source>
</evidence>
<dbReference type="PROSITE" id="PS50109">
    <property type="entry name" value="HIS_KIN"/>
    <property type="match status" value="1"/>
</dbReference>
<dbReference type="Pfam" id="PF02518">
    <property type="entry name" value="HATPase_c"/>
    <property type="match status" value="1"/>
</dbReference>
<dbReference type="Pfam" id="PF00512">
    <property type="entry name" value="HisKA"/>
    <property type="match status" value="1"/>
</dbReference>
<dbReference type="SUPFAM" id="SSF55874">
    <property type="entry name" value="ATPase domain of HSP90 chaperone/DNA topoisomerase II/histidine kinase"/>
    <property type="match status" value="1"/>
</dbReference>
<proteinExistence type="predicted"/>
<dbReference type="SMART" id="SM00388">
    <property type="entry name" value="HisKA"/>
    <property type="match status" value="1"/>
</dbReference>
<feature type="domain" description="Histidine kinase" evidence="8">
    <location>
        <begin position="277"/>
        <end position="485"/>
    </location>
</feature>
<dbReference type="InterPro" id="IPR005467">
    <property type="entry name" value="His_kinase_dom"/>
</dbReference>
<reference evidence="9" key="1">
    <citation type="submission" date="2018-05" db="EMBL/GenBank/DDBJ databases">
        <authorList>
            <person name="Lanie J.A."/>
            <person name="Ng W.-L."/>
            <person name="Kazmierczak K.M."/>
            <person name="Andrzejewski T.M."/>
            <person name="Davidsen T.M."/>
            <person name="Wayne K.J."/>
            <person name="Tettelin H."/>
            <person name="Glass J.I."/>
            <person name="Rusch D."/>
            <person name="Podicherti R."/>
            <person name="Tsui H.-C.T."/>
            <person name="Winkler M.E."/>
        </authorList>
    </citation>
    <scope>NUCLEOTIDE SEQUENCE</scope>
</reference>
<feature type="transmembrane region" description="Helical" evidence="7">
    <location>
        <begin position="15"/>
        <end position="37"/>
    </location>
</feature>
<dbReference type="PANTHER" id="PTHR43065">
    <property type="entry name" value="SENSOR HISTIDINE KINASE"/>
    <property type="match status" value="1"/>
</dbReference>
<keyword evidence="7" id="KW-0472">Membrane</keyword>
<dbReference type="InterPro" id="IPR036097">
    <property type="entry name" value="HisK_dim/P_sf"/>
</dbReference>
<dbReference type="CDD" id="cd00075">
    <property type="entry name" value="HATPase"/>
    <property type="match status" value="1"/>
</dbReference>
<dbReference type="PRINTS" id="PR00344">
    <property type="entry name" value="BCTRLSENSOR"/>
</dbReference>
<gene>
    <name evidence="9" type="ORF">METZ01_LOCUS10509</name>
</gene>
<dbReference type="GO" id="GO:0000155">
    <property type="term" value="F:phosphorelay sensor kinase activity"/>
    <property type="evidence" value="ECO:0007669"/>
    <property type="project" value="InterPro"/>
</dbReference>
<dbReference type="PANTHER" id="PTHR43065:SF10">
    <property type="entry name" value="PEROXIDE STRESS-ACTIVATED HISTIDINE KINASE MAK3"/>
    <property type="match status" value="1"/>
</dbReference>
<keyword evidence="6" id="KW-0902">Two-component regulatory system</keyword>
<evidence type="ECO:0000256" key="1">
    <source>
        <dbReference type="ARBA" id="ARBA00022553"/>
    </source>
</evidence>
<dbReference type="SMART" id="SM00387">
    <property type="entry name" value="HATPase_c"/>
    <property type="match status" value="1"/>
</dbReference>